<keyword evidence="3" id="KW-1185">Reference proteome</keyword>
<dbReference type="SUPFAM" id="SSF54909">
    <property type="entry name" value="Dimeric alpha+beta barrel"/>
    <property type="match status" value="1"/>
</dbReference>
<protein>
    <submittedName>
        <fullName evidence="2">Muconolactone D-isomerase</fullName>
    </submittedName>
</protein>
<dbReference type="Gene3D" id="3.30.70.1060">
    <property type="entry name" value="Dimeric alpha+beta barrel"/>
    <property type="match status" value="1"/>
</dbReference>
<dbReference type="InterPro" id="IPR011008">
    <property type="entry name" value="Dimeric_a/b-barrel"/>
</dbReference>
<keyword evidence="2" id="KW-0413">Isomerase</keyword>
<dbReference type="STRING" id="504805.SAMN05421505_12451"/>
<evidence type="ECO:0000259" key="1">
    <source>
        <dbReference type="Pfam" id="PF02426"/>
    </source>
</evidence>
<evidence type="ECO:0000313" key="2">
    <source>
        <dbReference type="EMBL" id="SDH84623.1"/>
    </source>
</evidence>
<dbReference type="Proteomes" id="UP000198923">
    <property type="component" value="Unassembled WGS sequence"/>
</dbReference>
<proteinExistence type="predicted"/>
<dbReference type="GO" id="GO:0016853">
    <property type="term" value="F:isomerase activity"/>
    <property type="evidence" value="ECO:0007669"/>
    <property type="project" value="UniProtKB-KW"/>
</dbReference>
<sequence>MPAEERTRNYAQQRARVDELSELGVIDRLWRLPGQMANVGIWSAPSTTDLHHALMSLPLWTYMTIDVEALATHPTVDGRATP</sequence>
<reference evidence="2 3" key="1">
    <citation type="submission" date="2016-10" db="EMBL/GenBank/DDBJ databases">
        <authorList>
            <person name="de Groot N.N."/>
        </authorList>
    </citation>
    <scope>NUCLEOTIDE SEQUENCE [LARGE SCALE GENOMIC DNA]</scope>
    <source>
        <strain evidence="2 3">CPCC 201354</strain>
    </source>
</reference>
<name>A0A1G8FR35_9ACTN</name>
<gene>
    <name evidence="2" type="ORF">SAMN05421505_12451</name>
</gene>
<dbReference type="InterPro" id="IPR026029">
    <property type="entry name" value="MLI_dom"/>
</dbReference>
<dbReference type="EMBL" id="FNCN01000024">
    <property type="protein sequence ID" value="SDH84623.1"/>
    <property type="molecule type" value="Genomic_DNA"/>
</dbReference>
<dbReference type="Pfam" id="PF02426">
    <property type="entry name" value="MIase"/>
    <property type="match status" value="1"/>
</dbReference>
<feature type="domain" description="Muconolactone isomerase" evidence="1">
    <location>
        <begin position="1"/>
        <end position="74"/>
    </location>
</feature>
<accession>A0A1G8FR35</accession>
<evidence type="ECO:0000313" key="3">
    <source>
        <dbReference type="Proteomes" id="UP000198923"/>
    </source>
</evidence>
<organism evidence="2 3">
    <name type="scientific">Sinosporangium album</name>
    <dbReference type="NCBI Taxonomy" id="504805"/>
    <lineage>
        <taxon>Bacteria</taxon>
        <taxon>Bacillati</taxon>
        <taxon>Actinomycetota</taxon>
        <taxon>Actinomycetes</taxon>
        <taxon>Streptosporangiales</taxon>
        <taxon>Streptosporangiaceae</taxon>
        <taxon>Sinosporangium</taxon>
    </lineage>
</organism>
<dbReference type="AlphaFoldDB" id="A0A1G8FR35"/>